<dbReference type="NCBIfam" id="NF009118">
    <property type="entry name" value="PRK12469.1"/>
    <property type="match status" value="1"/>
</dbReference>
<keyword evidence="4 10" id="KW-0808">Transferase</keyword>
<sequence length="477" mass="53983">MKQGLQLRLSQQLAMTPQLQQAIRLLQLSTLELQQELQQALENNPLLEQTDLHDEIDTQQPQDNDPLDTADALEQKEMPEELPLDASWDEIYTAGTPSGPSGDYIDDELPVYQGETTLSLQDYLMWQVELTPFSDTDRAIATSIVDAVDETGYLTVSLDDILESMGDEEIDLDEVEAVLKRIQRFDPVGVAAKDLRDCLLIQLSQFDKSTPWLEEARLIICDHLDLLANHDFRTLMRVTRLKEDVLKEAVNLIQSLDPRPGQSIQTGEPEYIIPDVLVRKHNGRWTVELNSDSIPRLQINQHYAALCNNARNDADSQFIRSNLQDAKWLIKSLESRNDTLLRVSRCIVEQQQAFFEQGEEYMKPMVLADIAQAVEMHESTISRVTTQKYLHSPRGIFELKYFFSSHVNTEGGGEASSTAIRALVKKLIAAENPAKPLSDSKLTSLLSEQGIMVARRTVAKYRESLSIPPSNQRKQLV</sequence>
<dbReference type="GO" id="GO:0016779">
    <property type="term" value="F:nucleotidyltransferase activity"/>
    <property type="evidence" value="ECO:0007669"/>
    <property type="project" value="UniProtKB-KW"/>
</dbReference>
<name>A0A0K0HF32_SALBC</name>
<dbReference type="PANTHER" id="PTHR32248:SF4">
    <property type="entry name" value="RNA POLYMERASE SIGMA-54 FACTOR"/>
    <property type="match status" value="1"/>
</dbReference>
<evidence type="ECO:0000256" key="9">
    <source>
        <dbReference type="ARBA" id="ARBA00023163"/>
    </source>
</evidence>
<dbReference type="GO" id="GO:0000976">
    <property type="term" value="F:transcription cis-regulatory region binding"/>
    <property type="evidence" value="ECO:0007669"/>
    <property type="project" value="UniProtKB-ARBA"/>
</dbReference>
<evidence type="ECO:0000259" key="11">
    <source>
        <dbReference type="Pfam" id="PF04552"/>
    </source>
</evidence>
<dbReference type="PRINTS" id="PR00045">
    <property type="entry name" value="SIGMA54FCT"/>
</dbReference>
<dbReference type="InterPro" id="IPR000394">
    <property type="entry name" value="RNA_pol_sigma_54"/>
</dbReference>
<dbReference type="GO" id="GO:0032993">
    <property type="term" value="C:protein-DNA complex"/>
    <property type="evidence" value="ECO:0007669"/>
    <property type="project" value="UniProtKB-ARBA"/>
</dbReference>
<dbReference type="NCBIfam" id="NF004597">
    <property type="entry name" value="PRK05932.1-4"/>
    <property type="match status" value="1"/>
</dbReference>
<dbReference type="eggNOG" id="COG1508">
    <property type="taxonomic scope" value="Bacteria"/>
</dbReference>
<dbReference type="PROSITE" id="PS00718">
    <property type="entry name" value="SIGMA54_2"/>
    <property type="match status" value="1"/>
</dbReference>
<accession>A0A0K0HF32</accession>
<dbReference type="InterPro" id="IPR038709">
    <property type="entry name" value="RpoN_core-bd_sf"/>
</dbReference>
<evidence type="ECO:0000313" key="13">
    <source>
        <dbReference type="EMBL" id="CCC32001.1"/>
    </source>
</evidence>
<keyword evidence="8 10" id="KW-0238">DNA-binding</keyword>
<keyword evidence="9 10" id="KW-0804">Transcription</keyword>
<dbReference type="Pfam" id="PF00309">
    <property type="entry name" value="Sigma54_AID"/>
    <property type="match status" value="1"/>
</dbReference>
<dbReference type="GO" id="GO:0000428">
    <property type="term" value="C:DNA-directed RNA polymerase complex"/>
    <property type="evidence" value="ECO:0007669"/>
    <property type="project" value="UniProtKB-KW"/>
</dbReference>
<evidence type="ECO:0000256" key="2">
    <source>
        <dbReference type="ARBA" id="ARBA00019942"/>
    </source>
</evidence>
<dbReference type="PIRSF" id="PIRSF000774">
    <property type="entry name" value="RpoN"/>
    <property type="match status" value="1"/>
</dbReference>
<feature type="domain" description="RNA polymerase sigma factor 54 core-binding" evidence="12">
    <location>
        <begin position="117"/>
        <end position="303"/>
    </location>
</feature>
<feature type="domain" description="RNA polymerase sigma factor 54 DNA-binding" evidence="11">
    <location>
        <begin position="317"/>
        <end position="475"/>
    </location>
</feature>
<dbReference type="Pfam" id="PF04552">
    <property type="entry name" value="Sigma54_DBD"/>
    <property type="match status" value="1"/>
</dbReference>
<dbReference type="NCBIfam" id="TIGR02395">
    <property type="entry name" value="rpoN_sigma"/>
    <property type="match status" value="1"/>
</dbReference>
<keyword evidence="3 10" id="KW-0240">DNA-directed RNA polymerase</keyword>
<dbReference type="InterPro" id="IPR007634">
    <property type="entry name" value="RNA_pol_sigma_54_DNA-bd"/>
</dbReference>
<comment type="similarity">
    <text evidence="1 10">Belongs to the sigma-54 factor family.</text>
</comment>
<dbReference type="GO" id="GO:0016987">
    <property type="term" value="F:sigma factor activity"/>
    <property type="evidence" value="ECO:0007669"/>
    <property type="project" value="UniProtKB-KW"/>
</dbReference>
<dbReference type="GeneID" id="44981962"/>
<organism evidence="13 14">
    <name type="scientific">Salmonella bongori (strain ATCC 43975 / DSM 13772 / NCTC 12419)</name>
    <dbReference type="NCBI Taxonomy" id="218493"/>
    <lineage>
        <taxon>Bacteria</taxon>
        <taxon>Pseudomonadati</taxon>
        <taxon>Pseudomonadota</taxon>
        <taxon>Gammaproteobacteria</taxon>
        <taxon>Enterobacterales</taxon>
        <taxon>Enterobacteriaceae</taxon>
        <taxon>Salmonella</taxon>
    </lineage>
</organism>
<comment type="function">
    <text evidence="10">Sigma factors are initiation factors that promote the attachment of RNA polymerase to specific initiation sites and are then released.</text>
</comment>
<dbReference type="GO" id="GO:0006352">
    <property type="term" value="P:DNA-templated transcription initiation"/>
    <property type="evidence" value="ECO:0007669"/>
    <property type="project" value="InterPro"/>
</dbReference>
<evidence type="ECO:0000256" key="4">
    <source>
        <dbReference type="ARBA" id="ARBA00022679"/>
    </source>
</evidence>
<dbReference type="EMBL" id="FR877557">
    <property type="protein sequence ID" value="CCC32001.1"/>
    <property type="molecule type" value="Genomic_DNA"/>
</dbReference>
<dbReference type="FunFam" id="1.10.10.60:FF:000045">
    <property type="entry name" value="RNA polymerase sigma-54 factor"/>
    <property type="match status" value="1"/>
</dbReference>
<evidence type="ECO:0000256" key="1">
    <source>
        <dbReference type="ARBA" id="ARBA00008798"/>
    </source>
</evidence>
<dbReference type="PROSITE" id="PS00717">
    <property type="entry name" value="SIGMA54_1"/>
    <property type="match status" value="1"/>
</dbReference>
<protein>
    <recommendedName>
        <fullName evidence="2 10">RNA polymerase sigma-54 factor</fullName>
    </recommendedName>
</protein>
<proteinExistence type="inferred from homology"/>
<dbReference type="GO" id="GO:0001216">
    <property type="term" value="F:DNA-binding transcription activator activity"/>
    <property type="evidence" value="ECO:0007669"/>
    <property type="project" value="InterPro"/>
</dbReference>
<evidence type="ECO:0000256" key="10">
    <source>
        <dbReference type="PIRNR" id="PIRNR000774"/>
    </source>
</evidence>
<evidence type="ECO:0000256" key="7">
    <source>
        <dbReference type="ARBA" id="ARBA00023082"/>
    </source>
</evidence>
<dbReference type="Proteomes" id="UP000000289">
    <property type="component" value="Chromosome"/>
</dbReference>
<gene>
    <name evidence="13" type="primary">rpoN</name>
    <name evidence="13" type="ordered locus">SBG_2947</name>
</gene>
<keyword evidence="6 10" id="KW-0805">Transcription regulation</keyword>
<evidence type="ECO:0000256" key="5">
    <source>
        <dbReference type="ARBA" id="ARBA00022695"/>
    </source>
</evidence>
<keyword evidence="5 10" id="KW-0548">Nucleotidyltransferase</keyword>
<dbReference type="RefSeq" id="WP_000809015.1">
    <property type="nucleotide sequence ID" value="NC_015761.1"/>
</dbReference>
<dbReference type="FunFam" id="1.10.10.1330:FF:000001">
    <property type="entry name" value="RNA polymerase sigma-54 factor"/>
    <property type="match status" value="1"/>
</dbReference>
<dbReference type="NCBIfam" id="NF004595">
    <property type="entry name" value="PRK05932.1-2"/>
    <property type="match status" value="1"/>
</dbReference>
<dbReference type="AlphaFoldDB" id="A0A0K0HF32"/>
<dbReference type="PROSITE" id="PS50044">
    <property type="entry name" value="SIGMA54_3"/>
    <property type="match status" value="1"/>
</dbReference>
<evidence type="ECO:0000259" key="12">
    <source>
        <dbReference type="Pfam" id="PF04963"/>
    </source>
</evidence>
<dbReference type="Gene3D" id="1.10.10.60">
    <property type="entry name" value="Homeodomain-like"/>
    <property type="match status" value="1"/>
</dbReference>
<dbReference type="Gene3D" id="1.10.10.1330">
    <property type="entry name" value="RNA polymerase sigma-54 factor, core-binding domain"/>
    <property type="match status" value="1"/>
</dbReference>
<evidence type="ECO:0000313" key="14">
    <source>
        <dbReference type="Proteomes" id="UP000000289"/>
    </source>
</evidence>
<keyword evidence="7 10" id="KW-0731">Sigma factor</keyword>
<reference evidence="13 14" key="1">
    <citation type="journal article" date="2011" name="PLoS Pathog.">
        <title>Salmonella bongori provides insights into the evolution of the Salmonellae.</title>
        <authorList>
            <person name="Fookes M."/>
            <person name="Schroeder G.N."/>
            <person name="Langridge G.C."/>
            <person name="Blondel C.J."/>
            <person name="Mammina C."/>
            <person name="Connor T.R."/>
            <person name="Seth-Smith H."/>
            <person name="Vernikos G.S."/>
            <person name="Robinson K.S."/>
            <person name="Sanders M."/>
            <person name="Petty N.K."/>
            <person name="Kingsley R.A."/>
            <person name="Baumler A.J."/>
            <person name="Nuccio S.P."/>
            <person name="Contreras I."/>
            <person name="Santiviago C.A."/>
            <person name="Maskell D."/>
            <person name="Barrow P."/>
            <person name="Humphrey T."/>
            <person name="Nastasi A."/>
            <person name="Roberts M."/>
            <person name="Frankel G."/>
            <person name="Parkhill J."/>
            <person name="Dougan G."/>
            <person name="Thomson N.R."/>
        </authorList>
    </citation>
    <scope>NUCLEOTIDE SEQUENCE [LARGE SCALE GENOMIC DNA]</scope>
    <source>
        <strain evidence="14">ATCC 43975 / DSM 13772 / NCTC 12419</strain>
    </source>
</reference>
<evidence type="ECO:0000256" key="6">
    <source>
        <dbReference type="ARBA" id="ARBA00023015"/>
    </source>
</evidence>
<evidence type="ECO:0000256" key="3">
    <source>
        <dbReference type="ARBA" id="ARBA00022478"/>
    </source>
</evidence>
<dbReference type="KEGG" id="sbg:SBG_2947"/>
<dbReference type="InterPro" id="IPR007046">
    <property type="entry name" value="RNA_pol_sigma_54_core-bd"/>
</dbReference>
<dbReference type="PANTHER" id="PTHR32248">
    <property type="entry name" value="RNA POLYMERASE SIGMA-54 FACTOR"/>
    <property type="match status" value="1"/>
</dbReference>
<dbReference type="Pfam" id="PF04963">
    <property type="entry name" value="Sigma54_CBD"/>
    <property type="match status" value="1"/>
</dbReference>
<evidence type="ECO:0000256" key="8">
    <source>
        <dbReference type="ARBA" id="ARBA00023125"/>
    </source>
</evidence>